<dbReference type="PANTHER" id="PTHR47642">
    <property type="entry name" value="ATP-DEPENDENT DNA HELICASE"/>
    <property type="match status" value="1"/>
</dbReference>
<evidence type="ECO:0000313" key="2">
    <source>
        <dbReference type="EMBL" id="PSM51698.1"/>
    </source>
</evidence>
<comment type="caution">
    <text evidence="2">The sequence shown here is derived from an EMBL/GenBank/DDBJ whole genome shotgun (WGS) entry which is preliminary data.</text>
</comment>
<dbReference type="Gene3D" id="3.40.50.300">
    <property type="entry name" value="P-loop containing nucleotide triphosphate hydrolases"/>
    <property type="match status" value="2"/>
</dbReference>
<dbReference type="CDD" id="cd18809">
    <property type="entry name" value="SF1_C_RecD"/>
    <property type="match status" value="1"/>
</dbReference>
<dbReference type="OrthoDB" id="9763659at2"/>
<organism evidence="2 3">
    <name type="scientific">Campylobacter blaseri</name>
    <dbReference type="NCBI Taxonomy" id="2042961"/>
    <lineage>
        <taxon>Bacteria</taxon>
        <taxon>Pseudomonadati</taxon>
        <taxon>Campylobacterota</taxon>
        <taxon>Epsilonproteobacteria</taxon>
        <taxon>Campylobacterales</taxon>
        <taxon>Campylobacteraceae</taxon>
        <taxon>Campylobacter</taxon>
    </lineage>
</organism>
<reference evidence="3" key="1">
    <citation type="submission" date="2017-10" db="EMBL/GenBank/DDBJ databases">
        <title>Campylobacter species from seals.</title>
        <authorList>
            <person name="Gilbert M.J."/>
            <person name="Zomer A.L."/>
            <person name="Timmerman A.J."/>
            <person name="Duim B."/>
            <person name="Wagenaar J.A."/>
        </authorList>
    </citation>
    <scope>NUCLEOTIDE SEQUENCE [LARGE SCALE GENOMIC DNA]</scope>
    <source>
        <strain evidence="3">17S00004-5</strain>
    </source>
</reference>
<dbReference type="InterPro" id="IPR027417">
    <property type="entry name" value="P-loop_NTPase"/>
</dbReference>
<dbReference type="Proteomes" id="UP000240535">
    <property type="component" value="Unassembled WGS sequence"/>
</dbReference>
<sequence length="446" mass="51386">MFNKLLEILQTSNLFITGGGGVGKSYTTQKIIDYYRSNNKTVISLGSTGISAVNIGGVTIHSFFCFGICKNIDELKRQDRGKASKERVKRLKEILKNSDLIVIDEISMVSSELFDMIYYRLINSEFKGRLLVVGDFYQLPPVIKKSDIQDGNIFYSKYAFSSYSWEHMKFQYVEFLKSKRTKDLEFYEVLSRIRVGDVDSKVINYISKLLTSKIDDSDNKTVLFGRNKEAEELNKKMLYSLPSNLEIAYGYYEIFDNTLNKDKLHKWLNSLNVIQNFEFKIGTRVIFTSNKYKNPYNKISFFNGEQGIIRNYKKEDGAIISIEVEKNSGEIIDIEPNSYDLGEYELNGNEVSYNVLASFYQFPLRLAYGITIHKSQGMSIKNLVCDLNHIFAEGQLYVALSRAIDPNTLSIVYSRTESFSTYLKRVIKTSLDVASFYDEENFLYID</sequence>
<dbReference type="Pfam" id="PF05970">
    <property type="entry name" value="PIF1"/>
    <property type="match status" value="1"/>
</dbReference>
<keyword evidence="3" id="KW-1185">Reference proteome</keyword>
<evidence type="ECO:0000313" key="3">
    <source>
        <dbReference type="Proteomes" id="UP000240535"/>
    </source>
</evidence>
<proteinExistence type="predicted"/>
<dbReference type="GO" id="GO:0000723">
    <property type="term" value="P:telomere maintenance"/>
    <property type="evidence" value="ECO:0007669"/>
    <property type="project" value="InterPro"/>
</dbReference>
<name>A0A2P8QZN5_9BACT</name>
<dbReference type="GO" id="GO:0006281">
    <property type="term" value="P:DNA repair"/>
    <property type="evidence" value="ECO:0007669"/>
    <property type="project" value="InterPro"/>
</dbReference>
<dbReference type="GO" id="GO:0003678">
    <property type="term" value="F:DNA helicase activity"/>
    <property type="evidence" value="ECO:0007669"/>
    <property type="project" value="InterPro"/>
</dbReference>
<feature type="domain" description="DNA helicase Pif1-like DEAD-box helicase" evidence="1">
    <location>
        <begin position="10"/>
        <end position="199"/>
    </location>
</feature>
<dbReference type="RefSeq" id="WP_106871734.1">
    <property type="nucleotide sequence ID" value="NZ_CP053841.1"/>
</dbReference>
<dbReference type="SUPFAM" id="SSF52540">
    <property type="entry name" value="P-loop containing nucleoside triphosphate hydrolases"/>
    <property type="match status" value="2"/>
</dbReference>
<dbReference type="EMBL" id="PDHH01000005">
    <property type="protein sequence ID" value="PSM51698.1"/>
    <property type="molecule type" value="Genomic_DNA"/>
</dbReference>
<gene>
    <name evidence="2" type="ORF">CQ405_06075</name>
</gene>
<accession>A0A2P8QZN5</accession>
<dbReference type="PANTHER" id="PTHR47642:SF5">
    <property type="entry name" value="ATP-DEPENDENT DNA HELICASE"/>
    <property type="match status" value="1"/>
</dbReference>
<dbReference type="InterPro" id="IPR051055">
    <property type="entry name" value="PIF1_helicase"/>
</dbReference>
<evidence type="ECO:0000259" key="1">
    <source>
        <dbReference type="Pfam" id="PF05970"/>
    </source>
</evidence>
<protein>
    <recommendedName>
        <fullName evidence="1">DNA helicase Pif1-like DEAD-box helicase domain-containing protein</fullName>
    </recommendedName>
</protein>
<dbReference type="InterPro" id="IPR010285">
    <property type="entry name" value="DNA_helicase_pif1-like_DEAD"/>
</dbReference>
<dbReference type="AlphaFoldDB" id="A0A2P8QZN5"/>